<reference evidence="1" key="1">
    <citation type="journal article" date="2014" name="Int. J. Syst. Evol. Microbiol.">
        <title>Complete genome sequence of Corynebacterium casei LMG S-19264T (=DSM 44701T), isolated from a smear-ripened cheese.</title>
        <authorList>
            <consortium name="US DOE Joint Genome Institute (JGI-PGF)"/>
            <person name="Walter F."/>
            <person name="Albersmeier A."/>
            <person name="Kalinowski J."/>
            <person name="Ruckert C."/>
        </authorList>
    </citation>
    <scope>NUCLEOTIDE SEQUENCE</scope>
    <source>
        <strain evidence="1">CGMCC 1.15448</strain>
    </source>
</reference>
<reference evidence="1" key="2">
    <citation type="submission" date="2020-09" db="EMBL/GenBank/DDBJ databases">
        <authorList>
            <person name="Sun Q."/>
            <person name="Zhou Y."/>
        </authorList>
    </citation>
    <scope>NUCLEOTIDE SEQUENCE</scope>
    <source>
        <strain evidence="1">CGMCC 1.15448</strain>
    </source>
</reference>
<dbReference type="AlphaFoldDB" id="A0A8J2XV67"/>
<keyword evidence="2" id="KW-1185">Reference proteome</keyword>
<name>A0A8J2XV67_9BACT</name>
<organism evidence="1 2">
    <name type="scientific">Puia dinghuensis</name>
    <dbReference type="NCBI Taxonomy" id="1792502"/>
    <lineage>
        <taxon>Bacteria</taxon>
        <taxon>Pseudomonadati</taxon>
        <taxon>Bacteroidota</taxon>
        <taxon>Chitinophagia</taxon>
        <taxon>Chitinophagales</taxon>
        <taxon>Chitinophagaceae</taxon>
        <taxon>Puia</taxon>
    </lineage>
</organism>
<evidence type="ECO:0000313" key="1">
    <source>
        <dbReference type="EMBL" id="GGB14862.1"/>
    </source>
</evidence>
<dbReference type="RefSeq" id="WP_188935726.1">
    <property type="nucleotide sequence ID" value="NZ_BMJC01000005.1"/>
</dbReference>
<gene>
    <name evidence="1" type="ORF">GCM10011511_43260</name>
</gene>
<dbReference type="EMBL" id="BMJC01000005">
    <property type="protein sequence ID" value="GGB14862.1"/>
    <property type="molecule type" value="Genomic_DNA"/>
</dbReference>
<proteinExistence type="predicted"/>
<dbReference type="Proteomes" id="UP000607559">
    <property type="component" value="Unassembled WGS sequence"/>
</dbReference>
<sequence>MSIRLNVKKSDRKRIAELGAILLQDGKTWVIPDTITDINRFMPWLPATEGHIVQRPYFSVRAKWPCWKCGQETPIVGLGARAFQSLEFQKDNPVWIKDEGPLLYTEIQRMDDEVAELMKSNYPFFQKPYSGKLRKKQWGNCCVHCGTLQEEDDDYRFDFGGPFFPDSAEAAREIRIIYFKLQFDYYIDACYGLNPFYLEIFK</sequence>
<comment type="caution">
    <text evidence="1">The sequence shown here is derived from an EMBL/GenBank/DDBJ whole genome shotgun (WGS) entry which is preliminary data.</text>
</comment>
<protein>
    <submittedName>
        <fullName evidence="1">Uncharacterized protein</fullName>
    </submittedName>
</protein>
<accession>A0A8J2XV67</accession>
<evidence type="ECO:0000313" key="2">
    <source>
        <dbReference type="Proteomes" id="UP000607559"/>
    </source>
</evidence>